<feature type="compositionally biased region" description="Polar residues" evidence="1">
    <location>
        <begin position="51"/>
        <end position="66"/>
    </location>
</feature>
<reference evidence="2 3" key="1">
    <citation type="journal article" date="2018" name="Sci. Rep.">
        <title>Genomic signatures of local adaptation to the degree of environmental predictability in rotifers.</title>
        <authorList>
            <person name="Franch-Gras L."/>
            <person name="Hahn C."/>
            <person name="Garcia-Roger E.M."/>
            <person name="Carmona M.J."/>
            <person name="Serra M."/>
            <person name="Gomez A."/>
        </authorList>
    </citation>
    <scope>NUCLEOTIDE SEQUENCE [LARGE SCALE GENOMIC DNA]</scope>
    <source>
        <strain evidence="2">HYR1</strain>
    </source>
</reference>
<name>A0A3M7QS71_BRAPC</name>
<evidence type="ECO:0000256" key="1">
    <source>
        <dbReference type="SAM" id="MobiDB-lite"/>
    </source>
</evidence>
<gene>
    <name evidence="2" type="ORF">BpHYR1_016097</name>
</gene>
<dbReference type="AlphaFoldDB" id="A0A3M7QS71"/>
<accession>A0A3M7QS71</accession>
<feature type="region of interest" description="Disordered" evidence="1">
    <location>
        <begin position="47"/>
        <end position="66"/>
    </location>
</feature>
<dbReference type="Proteomes" id="UP000276133">
    <property type="component" value="Unassembled WGS sequence"/>
</dbReference>
<keyword evidence="3" id="KW-1185">Reference proteome</keyword>
<dbReference type="EMBL" id="REGN01005300">
    <property type="protein sequence ID" value="RNA13911.1"/>
    <property type="molecule type" value="Genomic_DNA"/>
</dbReference>
<proteinExistence type="predicted"/>
<organism evidence="2 3">
    <name type="scientific">Brachionus plicatilis</name>
    <name type="common">Marine rotifer</name>
    <name type="synonym">Brachionus muelleri</name>
    <dbReference type="NCBI Taxonomy" id="10195"/>
    <lineage>
        <taxon>Eukaryota</taxon>
        <taxon>Metazoa</taxon>
        <taxon>Spiralia</taxon>
        <taxon>Gnathifera</taxon>
        <taxon>Rotifera</taxon>
        <taxon>Eurotatoria</taxon>
        <taxon>Monogononta</taxon>
        <taxon>Pseudotrocha</taxon>
        <taxon>Ploima</taxon>
        <taxon>Brachionidae</taxon>
        <taxon>Brachionus</taxon>
    </lineage>
</organism>
<evidence type="ECO:0000313" key="3">
    <source>
        <dbReference type="Proteomes" id="UP000276133"/>
    </source>
</evidence>
<evidence type="ECO:0000313" key="2">
    <source>
        <dbReference type="EMBL" id="RNA13911.1"/>
    </source>
</evidence>
<comment type="caution">
    <text evidence="2">The sequence shown here is derived from an EMBL/GenBank/DDBJ whole genome shotgun (WGS) entry which is preliminary data.</text>
</comment>
<protein>
    <submittedName>
        <fullName evidence="2">Uncharacterized protein</fullName>
    </submittedName>
</protein>
<sequence>MNEKISKWMNMITDFCLMHFNKYSINKNGKQNVDIEPSGHAVLHSRLNRPSWPSTPSDIPSHTVTY</sequence>